<evidence type="ECO:0000313" key="3">
    <source>
        <dbReference type="Proteomes" id="UP000265515"/>
    </source>
</evidence>
<feature type="region of interest" description="Disordered" evidence="1">
    <location>
        <begin position="40"/>
        <end position="84"/>
    </location>
</feature>
<keyword evidence="3" id="KW-1185">Reference proteome</keyword>
<organism evidence="2 3">
    <name type="scientific">Chara braunii</name>
    <name type="common">Braun's stonewort</name>
    <dbReference type="NCBI Taxonomy" id="69332"/>
    <lineage>
        <taxon>Eukaryota</taxon>
        <taxon>Viridiplantae</taxon>
        <taxon>Streptophyta</taxon>
        <taxon>Charophyceae</taxon>
        <taxon>Charales</taxon>
        <taxon>Characeae</taxon>
        <taxon>Chara</taxon>
    </lineage>
</organism>
<dbReference type="AlphaFoldDB" id="A0A388M585"/>
<accession>A0A388M585</accession>
<dbReference type="Proteomes" id="UP000265515">
    <property type="component" value="Unassembled WGS sequence"/>
</dbReference>
<protein>
    <submittedName>
        <fullName evidence="2">Uncharacterized protein</fullName>
    </submittedName>
</protein>
<dbReference type="EMBL" id="BFEA01000759">
    <property type="protein sequence ID" value="GBG89748.1"/>
    <property type="molecule type" value="Genomic_DNA"/>
</dbReference>
<feature type="region of interest" description="Disordered" evidence="1">
    <location>
        <begin position="1"/>
        <end position="26"/>
    </location>
</feature>
<name>A0A388M585_CHABU</name>
<dbReference type="Gramene" id="GBG89748">
    <property type="protein sequence ID" value="GBG89748"/>
    <property type="gene ID" value="CBR_g49600"/>
</dbReference>
<sequence>MEGMAIVTTPRVRGLKSSSTDGSLPRLPVALTWSELQAMDGRRRRRWSQRKLGGSAQAQADGGGGDPGEGTEIQGDDRRRNAQSYDGYGARFARAAVSDKTCMLRESSANATRLGRLTCEVMRARTAARSKAVEEMGGAWLVSCNLVASAILSLVGDGQRRDVEGVSDADEDD</sequence>
<evidence type="ECO:0000313" key="2">
    <source>
        <dbReference type="EMBL" id="GBG89748.1"/>
    </source>
</evidence>
<comment type="caution">
    <text evidence="2">The sequence shown here is derived from an EMBL/GenBank/DDBJ whole genome shotgun (WGS) entry which is preliminary data.</text>
</comment>
<reference evidence="2 3" key="1">
    <citation type="journal article" date="2018" name="Cell">
        <title>The Chara Genome: Secondary Complexity and Implications for Plant Terrestrialization.</title>
        <authorList>
            <person name="Nishiyama T."/>
            <person name="Sakayama H."/>
            <person name="Vries J.D."/>
            <person name="Buschmann H."/>
            <person name="Saint-Marcoux D."/>
            <person name="Ullrich K.K."/>
            <person name="Haas F.B."/>
            <person name="Vanderstraeten L."/>
            <person name="Becker D."/>
            <person name="Lang D."/>
            <person name="Vosolsobe S."/>
            <person name="Rombauts S."/>
            <person name="Wilhelmsson P.K.I."/>
            <person name="Janitza P."/>
            <person name="Kern R."/>
            <person name="Heyl A."/>
            <person name="Rumpler F."/>
            <person name="Villalobos L.I.A.C."/>
            <person name="Clay J.M."/>
            <person name="Skokan R."/>
            <person name="Toyoda A."/>
            <person name="Suzuki Y."/>
            <person name="Kagoshima H."/>
            <person name="Schijlen E."/>
            <person name="Tajeshwar N."/>
            <person name="Catarino B."/>
            <person name="Hetherington A.J."/>
            <person name="Saltykova A."/>
            <person name="Bonnot C."/>
            <person name="Breuninger H."/>
            <person name="Symeonidi A."/>
            <person name="Radhakrishnan G.V."/>
            <person name="Van Nieuwerburgh F."/>
            <person name="Deforce D."/>
            <person name="Chang C."/>
            <person name="Karol K.G."/>
            <person name="Hedrich R."/>
            <person name="Ulvskov P."/>
            <person name="Glockner G."/>
            <person name="Delwiche C.F."/>
            <person name="Petrasek J."/>
            <person name="Van de Peer Y."/>
            <person name="Friml J."/>
            <person name="Beilby M."/>
            <person name="Dolan L."/>
            <person name="Kohara Y."/>
            <person name="Sugano S."/>
            <person name="Fujiyama A."/>
            <person name="Delaux P.-M."/>
            <person name="Quint M."/>
            <person name="TheiBen G."/>
            <person name="Hagemann M."/>
            <person name="Harholt J."/>
            <person name="Dunand C."/>
            <person name="Zachgo S."/>
            <person name="Langdale J."/>
            <person name="Maumus F."/>
            <person name="Straeten D.V.D."/>
            <person name="Gould S.B."/>
            <person name="Rensing S.A."/>
        </authorList>
    </citation>
    <scope>NUCLEOTIDE SEQUENCE [LARGE SCALE GENOMIC DNA]</scope>
    <source>
        <strain evidence="2 3">S276</strain>
    </source>
</reference>
<evidence type="ECO:0000256" key="1">
    <source>
        <dbReference type="SAM" id="MobiDB-lite"/>
    </source>
</evidence>
<gene>
    <name evidence="2" type="ORF">CBR_g49600</name>
</gene>
<proteinExistence type="predicted"/>